<comment type="caution">
    <text evidence="1">The sequence shown here is derived from an EMBL/GenBank/DDBJ whole genome shotgun (WGS) entry which is preliminary data.</text>
</comment>
<gene>
    <name evidence="1" type="ORF">I7I52_05792</name>
</gene>
<dbReference type="OrthoDB" id="10421990at2759"/>
<proteinExistence type="predicted"/>
<dbReference type="AlphaFoldDB" id="A0A8H7YPV7"/>
<dbReference type="EMBL" id="JAEVHI010000003">
    <property type="protein sequence ID" value="KAG5295507.1"/>
    <property type="molecule type" value="Genomic_DNA"/>
</dbReference>
<accession>A0A8H7YPV7</accession>
<protein>
    <submittedName>
        <fullName evidence="1">Uncharacterized protein</fullName>
    </submittedName>
</protein>
<evidence type="ECO:0000313" key="2">
    <source>
        <dbReference type="Proteomes" id="UP000670092"/>
    </source>
</evidence>
<sequence>MRAVETAITIIIVAEDSALITPYSIMAPVGLIHMPNELVAKILDYTSTSSLRLYISIFYDPRHRSKEEIPHVSIRIYSLDALVVSLEENEHLRGLVVEAKLKWGQLLGVMDANEKATTRLLSLLPNLQTLPYLLHSRGISADHLSSYLHATERNTGHAAA</sequence>
<name>A0A8H7YPV7_AJECA</name>
<dbReference type="VEuPathDB" id="FungiDB:I7I52_05792"/>
<evidence type="ECO:0000313" key="1">
    <source>
        <dbReference type="EMBL" id="KAG5295507.1"/>
    </source>
</evidence>
<reference evidence="1 2" key="1">
    <citation type="submission" date="2021-01" db="EMBL/GenBank/DDBJ databases">
        <title>Chromosome-level genome assembly of a human fungal pathogen reveals clustering of transcriptionally co-regulated genes.</title>
        <authorList>
            <person name="Voorhies M."/>
            <person name="Cohen S."/>
            <person name="Shea T.P."/>
            <person name="Petrus S."/>
            <person name="Munoz J.F."/>
            <person name="Poplawski S."/>
            <person name="Goldman W.E."/>
            <person name="Michael T."/>
            <person name="Cuomo C.A."/>
            <person name="Sil A."/>
            <person name="Beyhan S."/>
        </authorList>
    </citation>
    <scope>NUCLEOTIDE SEQUENCE [LARGE SCALE GENOMIC DNA]</scope>
    <source>
        <strain evidence="1 2">G184AR</strain>
    </source>
</reference>
<dbReference type="Proteomes" id="UP000670092">
    <property type="component" value="Unassembled WGS sequence"/>
</dbReference>
<organism evidence="1 2">
    <name type="scientific">Ajellomyces capsulatus</name>
    <name type="common">Darling's disease fungus</name>
    <name type="synonym">Histoplasma capsulatum</name>
    <dbReference type="NCBI Taxonomy" id="5037"/>
    <lineage>
        <taxon>Eukaryota</taxon>
        <taxon>Fungi</taxon>
        <taxon>Dikarya</taxon>
        <taxon>Ascomycota</taxon>
        <taxon>Pezizomycotina</taxon>
        <taxon>Eurotiomycetes</taxon>
        <taxon>Eurotiomycetidae</taxon>
        <taxon>Onygenales</taxon>
        <taxon>Ajellomycetaceae</taxon>
        <taxon>Histoplasma</taxon>
    </lineage>
</organism>